<dbReference type="InterPro" id="IPR036388">
    <property type="entry name" value="WH-like_DNA-bd_sf"/>
</dbReference>
<evidence type="ECO:0000256" key="2">
    <source>
        <dbReference type="ARBA" id="ARBA00023125"/>
    </source>
</evidence>
<dbReference type="GO" id="GO:0003677">
    <property type="term" value="F:DNA binding"/>
    <property type="evidence" value="ECO:0007669"/>
    <property type="project" value="UniProtKB-KW"/>
</dbReference>
<dbReference type="Gene3D" id="1.10.10.10">
    <property type="entry name" value="Winged helix-like DNA-binding domain superfamily/Winged helix DNA-binding domain"/>
    <property type="match status" value="1"/>
</dbReference>
<keyword evidence="1" id="KW-0805">Transcription regulation</keyword>
<dbReference type="PANTHER" id="PTHR38465">
    <property type="entry name" value="HTH-TYPE TRANSCRIPTIONAL REGULATOR MJ1563-RELATED"/>
    <property type="match status" value="1"/>
</dbReference>
<feature type="domain" description="HTH marR-type" evidence="4">
    <location>
        <begin position="24"/>
        <end position="84"/>
    </location>
</feature>
<sequence>MADDALDGARRAFMEEMARFCEESGLPRMEGRLIGWLMVCSPPMRSADELAAELGASRGAISMAVRMLQRAGAVERVTVPGSRRHYYRFRPGFWRREIDTRVRQAETVRDMAEGGLKRLAGAPEGELERLRDFYEMYDFLAGEYAQVRDRWHEREQDRTRQEEPPR</sequence>
<dbReference type="Gene3D" id="1.10.287.160">
    <property type="entry name" value="HR1 repeat"/>
    <property type="match status" value="1"/>
</dbReference>
<reference evidence="5 6" key="1">
    <citation type="submission" date="2018-03" db="EMBL/GenBank/DDBJ databases">
        <title>Genomic Encyclopedia of Archaeal and Bacterial Type Strains, Phase II (KMG-II): from individual species to whole genera.</title>
        <authorList>
            <person name="Goeker M."/>
        </authorList>
    </citation>
    <scope>NUCLEOTIDE SEQUENCE [LARGE SCALE GENOMIC DNA]</scope>
    <source>
        <strain evidence="5 6">DSM 45601</strain>
    </source>
</reference>
<name>A0A2T0Q2T1_9ACTN</name>
<keyword evidence="6" id="KW-1185">Reference proteome</keyword>
<dbReference type="Pfam" id="PF12802">
    <property type="entry name" value="MarR_2"/>
    <property type="match status" value="1"/>
</dbReference>
<dbReference type="PANTHER" id="PTHR38465:SF2">
    <property type="entry name" value="HTH-TYPE TRANSCRIPTIONAL REGULATOR MMPR5"/>
    <property type="match status" value="1"/>
</dbReference>
<evidence type="ECO:0000256" key="3">
    <source>
        <dbReference type="ARBA" id="ARBA00023163"/>
    </source>
</evidence>
<dbReference type="CDD" id="cd00090">
    <property type="entry name" value="HTH_ARSR"/>
    <property type="match status" value="1"/>
</dbReference>
<dbReference type="RefSeq" id="WP_106247831.1">
    <property type="nucleotide sequence ID" value="NZ_PVZC01000005.1"/>
</dbReference>
<dbReference type="InterPro" id="IPR000835">
    <property type="entry name" value="HTH_MarR-typ"/>
</dbReference>
<evidence type="ECO:0000313" key="5">
    <source>
        <dbReference type="EMBL" id="PRX97978.1"/>
    </source>
</evidence>
<dbReference type="InterPro" id="IPR011991">
    <property type="entry name" value="ArsR-like_HTH"/>
</dbReference>
<proteinExistence type="predicted"/>
<dbReference type="EMBL" id="PVZC01000005">
    <property type="protein sequence ID" value="PRX97978.1"/>
    <property type="molecule type" value="Genomic_DNA"/>
</dbReference>
<dbReference type="InterPro" id="IPR036390">
    <property type="entry name" value="WH_DNA-bd_sf"/>
</dbReference>
<dbReference type="GO" id="GO:0003700">
    <property type="term" value="F:DNA-binding transcription factor activity"/>
    <property type="evidence" value="ECO:0007669"/>
    <property type="project" value="InterPro"/>
</dbReference>
<dbReference type="SUPFAM" id="SSF46785">
    <property type="entry name" value="Winged helix' DNA-binding domain"/>
    <property type="match status" value="1"/>
</dbReference>
<dbReference type="OrthoDB" id="67158at2"/>
<keyword evidence="3" id="KW-0804">Transcription</keyword>
<dbReference type="InterPro" id="IPR052362">
    <property type="entry name" value="HTH-GbsR_regulator"/>
</dbReference>
<keyword evidence="2" id="KW-0238">DNA-binding</keyword>
<evidence type="ECO:0000313" key="6">
    <source>
        <dbReference type="Proteomes" id="UP000237846"/>
    </source>
</evidence>
<protein>
    <submittedName>
        <fullName evidence="5">MarR family protein</fullName>
    </submittedName>
</protein>
<accession>A0A2T0Q2T1</accession>
<comment type="caution">
    <text evidence="5">The sequence shown here is derived from an EMBL/GenBank/DDBJ whole genome shotgun (WGS) entry which is preliminary data.</text>
</comment>
<organism evidence="5 6">
    <name type="scientific">Allonocardiopsis opalescens</name>
    <dbReference type="NCBI Taxonomy" id="1144618"/>
    <lineage>
        <taxon>Bacteria</taxon>
        <taxon>Bacillati</taxon>
        <taxon>Actinomycetota</taxon>
        <taxon>Actinomycetes</taxon>
        <taxon>Streptosporangiales</taxon>
        <taxon>Allonocardiopsis</taxon>
    </lineage>
</organism>
<dbReference type="AlphaFoldDB" id="A0A2T0Q2T1"/>
<gene>
    <name evidence="5" type="ORF">CLV72_105331</name>
</gene>
<evidence type="ECO:0000259" key="4">
    <source>
        <dbReference type="Pfam" id="PF12802"/>
    </source>
</evidence>
<dbReference type="Proteomes" id="UP000237846">
    <property type="component" value="Unassembled WGS sequence"/>
</dbReference>
<evidence type="ECO:0000256" key="1">
    <source>
        <dbReference type="ARBA" id="ARBA00023015"/>
    </source>
</evidence>